<dbReference type="EMBL" id="CADCXU010022958">
    <property type="protein sequence ID" value="CAB0010283.1"/>
    <property type="molecule type" value="Genomic_DNA"/>
</dbReference>
<evidence type="ECO:0000259" key="15">
    <source>
        <dbReference type="PROSITE" id="PS50262"/>
    </source>
</evidence>
<keyword evidence="10" id="KW-0325">Glycoprotein</keyword>
<evidence type="ECO:0000256" key="5">
    <source>
        <dbReference type="ARBA" id="ARBA00022989"/>
    </source>
</evidence>
<sequence length="444" mass="50781">MSRTSPTPTTDIQRFARNSTREEVEMYIQKVLGPQRISLAITVPMTLIYAAIFITGVVGNVSICHVITKNQSMQTTTNYYLFSLAVSDLSLLVLGLPYDVSVYWQQYPWSLGTLMCKCRALVSEMASYTSVLTIVAFSMERYLAICHPLHAYSMSGLHRAVKIIAVLWIISLLGASPFTGFCAMLAENVPQGFPIYELSFIIFFLVPMLIIIVLYSLIGRKIQSRGNALEVDMDGSVHRDVRHLKSRRNIVRMLMAVVITFFVCWFPFHAQRLFYLHGTNSQFYETINEWTFYITGILYYMSATMNPILYNLMSTKYRTAFKQTLSCNYRRSHFSDHSNHTREPTFRSTSIGRKRSSYSDNNSIYSNTWHLPNNPTELQKKNFYSYTFTAMQSLPEQVSVCPSVCLSLCPSVVIYKNGHSLNFFQIFCTEMFAPVKPNSLLIGI</sequence>
<feature type="transmembrane region" description="Helical" evidence="14">
    <location>
        <begin position="160"/>
        <end position="186"/>
    </location>
</feature>
<keyword evidence="7 14" id="KW-0472">Membrane</keyword>
<keyword evidence="11 12" id="KW-0807">Transducer</keyword>
<feature type="transmembrane region" description="Helical" evidence="14">
    <location>
        <begin position="290"/>
        <end position="312"/>
    </location>
</feature>
<feature type="transmembrane region" description="Helical" evidence="14">
    <location>
        <begin position="79"/>
        <end position="100"/>
    </location>
</feature>
<dbReference type="Proteomes" id="UP000479000">
    <property type="component" value="Unassembled WGS sequence"/>
</dbReference>
<dbReference type="OrthoDB" id="5962705at2759"/>
<comment type="similarity">
    <text evidence="2 12">Belongs to the G-protein coupled receptor 1 family.</text>
</comment>
<keyword evidence="9 12" id="KW-0675">Receptor</keyword>
<feature type="transmembrane region" description="Helical" evidence="14">
    <location>
        <begin position="250"/>
        <end position="270"/>
    </location>
</feature>
<feature type="region of interest" description="Disordered" evidence="13">
    <location>
        <begin position="334"/>
        <end position="357"/>
    </location>
</feature>
<feature type="compositionally biased region" description="Basic and acidic residues" evidence="13">
    <location>
        <begin position="334"/>
        <end position="345"/>
    </location>
</feature>
<keyword evidence="5 14" id="KW-1133">Transmembrane helix</keyword>
<keyword evidence="17" id="KW-1185">Reference proteome</keyword>
<feature type="transmembrane region" description="Helical" evidence="14">
    <location>
        <begin position="120"/>
        <end position="139"/>
    </location>
</feature>
<feature type="transmembrane region" description="Helical" evidence="14">
    <location>
        <begin position="47"/>
        <end position="67"/>
    </location>
</feature>
<evidence type="ECO:0000256" key="7">
    <source>
        <dbReference type="ARBA" id="ARBA00023136"/>
    </source>
</evidence>
<evidence type="ECO:0000256" key="9">
    <source>
        <dbReference type="ARBA" id="ARBA00023170"/>
    </source>
</evidence>
<keyword evidence="3" id="KW-1003">Cell membrane</keyword>
<protein>
    <recommendedName>
        <fullName evidence="15">G-protein coupled receptors family 1 profile domain-containing protein</fullName>
    </recommendedName>
</protein>
<dbReference type="SUPFAM" id="SSF81321">
    <property type="entry name" value="Family A G protein-coupled receptor-like"/>
    <property type="match status" value="1"/>
</dbReference>
<reference evidence="16 17" key="1">
    <citation type="submission" date="2020-02" db="EMBL/GenBank/DDBJ databases">
        <authorList>
            <person name="Ferguson B K."/>
        </authorList>
    </citation>
    <scope>NUCLEOTIDE SEQUENCE [LARGE SCALE GENOMIC DNA]</scope>
</reference>
<dbReference type="Pfam" id="PF00001">
    <property type="entry name" value="7tm_1"/>
    <property type="match status" value="1"/>
</dbReference>
<evidence type="ECO:0000256" key="2">
    <source>
        <dbReference type="ARBA" id="ARBA00010663"/>
    </source>
</evidence>
<dbReference type="GO" id="GO:0005886">
    <property type="term" value="C:plasma membrane"/>
    <property type="evidence" value="ECO:0007669"/>
    <property type="project" value="UniProtKB-SubCell"/>
</dbReference>
<gene>
    <name evidence="16" type="ORF">NTEN_LOCUS15329</name>
</gene>
<dbReference type="PANTHER" id="PTHR24243:SF107">
    <property type="entry name" value="NEUROPEPTIDES CAPA RECEPTOR"/>
    <property type="match status" value="1"/>
</dbReference>
<dbReference type="PRINTS" id="PR00237">
    <property type="entry name" value="GPCRRHODOPSN"/>
</dbReference>
<evidence type="ECO:0000313" key="16">
    <source>
        <dbReference type="EMBL" id="CAB0010283.1"/>
    </source>
</evidence>
<dbReference type="PANTHER" id="PTHR24243">
    <property type="entry name" value="G-PROTEIN COUPLED RECEPTOR"/>
    <property type="match status" value="1"/>
</dbReference>
<dbReference type="Gene3D" id="1.20.1070.10">
    <property type="entry name" value="Rhodopsin 7-helix transmembrane proteins"/>
    <property type="match status" value="1"/>
</dbReference>
<dbReference type="AlphaFoldDB" id="A0A6H5H2G9"/>
<evidence type="ECO:0000256" key="11">
    <source>
        <dbReference type="ARBA" id="ARBA00023224"/>
    </source>
</evidence>
<evidence type="ECO:0000256" key="1">
    <source>
        <dbReference type="ARBA" id="ARBA00004651"/>
    </source>
</evidence>
<evidence type="ECO:0000256" key="3">
    <source>
        <dbReference type="ARBA" id="ARBA00022475"/>
    </source>
</evidence>
<evidence type="ECO:0000256" key="6">
    <source>
        <dbReference type="ARBA" id="ARBA00023040"/>
    </source>
</evidence>
<dbReference type="PRINTS" id="PR01565">
    <property type="entry name" value="NEUROMEDINUR"/>
</dbReference>
<evidence type="ECO:0000256" key="14">
    <source>
        <dbReference type="SAM" id="Phobius"/>
    </source>
</evidence>
<keyword evidence="6 12" id="KW-0297">G-protein coupled receptor</keyword>
<name>A0A6H5H2G9_9HEMI</name>
<evidence type="ECO:0000256" key="8">
    <source>
        <dbReference type="ARBA" id="ARBA00023157"/>
    </source>
</evidence>
<keyword evidence="4 12" id="KW-0812">Transmembrane</keyword>
<evidence type="ECO:0000256" key="12">
    <source>
        <dbReference type="RuleBase" id="RU000688"/>
    </source>
</evidence>
<comment type="subcellular location">
    <subcellularLocation>
        <location evidence="1">Cell membrane</location>
        <topology evidence="1">Multi-pass membrane protein</topology>
    </subcellularLocation>
</comment>
<evidence type="ECO:0000256" key="10">
    <source>
        <dbReference type="ARBA" id="ARBA00023180"/>
    </source>
</evidence>
<feature type="domain" description="G-protein coupled receptors family 1 profile" evidence="15">
    <location>
        <begin position="59"/>
        <end position="310"/>
    </location>
</feature>
<dbReference type="InterPro" id="IPR005390">
    <property type="entry name" value="NeuromedU_rcpt"/>
</dbReference>
<accession>A0A6H5H2G9</accession>
<organism evidence="16 17">
    <name type="scientific">Nesidiocoris tenuis</name>
    <dbReference type="NCBI Taxonomy" id="355587"/>
    <lineage>
        <taxon>Eukaryota</taxon>
        <taxon>Metazoa</taxon>
        <taxon>Ecdysozoa</taxon>
        <taxon>Arthropoda</taxon>
        <taxon>Hexapoda</taxon>
        <taxon>Insecta</taxon>
        <taxon>Pterygota</taxon>
        <taxon>Neoptera</taxon>
        <taxon>Paraneoptera</taxon>
        <taxon>Hemiptera</taxon>
        <taxon>Heteroptera</taxon>
        <taxon>Panheteroptera</taxon>
        <taxon>Cimicomorpha</taxon>
        <taxon>Miridae</taxon>
        <taxon>Dicyphina</taxon>
        <taxon>Nesidiocoris</taxon>
    </lineage>
</organism>
<dbReference type="InterPro" id="IPR017452">
    <property type="entry name" value="GPCR_Rhodpsn_7TM"/>
</dbReference>
<evidence type="ECO:0000256" key="4">
    <source>
        <dbReference type="ARBA" id="ARBA00022692"/>
    </source>
</evidence>
<dbReference type="PROSITE" id="PS00237">
    <property type="entry name" value="G_PROTEIN_RECEP_F1_1"/>
    <property type="match status" value="1"/>
</dbReference>
<keyword evidence="8" id="KW-1015">Disulfide bond</keyword>
<dbReference type="GO" id="GO:0001607">
    <property type="term" value="F:neuromedin U receptor activity"/>
    <property type="evidence" value="ECO:0007669"/>
    <property type="project" value="InterPro"/>
</dbReference>
<dbReference type="PROSITE" id="PS50262">
    <property type="entry name" value="G_PROTEIN_RECEP_F1_2"/>
    <property type="match status" value="1"/>
</dbReference>
<dbReference type="SMART" id="SM01381">
    <property type="entry name" value="7TM_GPCR_Srsx"/>
    <property type="match status" value="1"/>
</dbReference>
<evidence type="ECO:0000313" key="17">
    <source>
        <dbReference type="Proteomes" id="UP000479000"/>
    </source>
</evidence>
<evidence type="ECO:0000256" key="13">
    <source>
        <dbReference type="SAM" id="MobiDB-lite"/>
    </source>
</evidence>
<dbReference type="InterPro" id="IPR000276">
    <property type="entry name" value="GPCR_Rhodpsn"/>
</dbReference>
<proteinExistence type="inferred from homology"/>
<feature type="transmembrane region" description="Helical" evidence="14">
    <location>
        <begin position="198"/>
        <end position="218"/>
    </location>
</feature>